<evidence type="ECO:0000259" key="1">
    <source>
        <dbReference type="Pfam" id="PF00149"/>
    </source>
</evidence>
<name>A0A2Z5XD36_BPMD2</name>
<organismHost>
    <name type="scientific">Mycobacterium</name>
    <dbReference type="NCBI Taxonomy" id="1763"/>
</organismHost>
<evidence type="ECO:0000313" key="3">
    <source>
        <dbReference type="Proteomes" id="UP000250156"/>
    </source>
</evidence>
<dbReference type="Pfam" id="PF00149">
    <property type="entry name" value="Metallophos"/>
    <property type="match status" value="1"/>
</dbReference>
<protein>
    <recommendedName>
        <fullName evidence="1">Calcineurin-like phosphoesterase domain-containing protein</fullName>
    </recommendedName>
</protein>
<dbReference type="InterPro" id="IPR004843">
    <property type="entry name" value="Calcineurin-like_PHP"/>
</dbReference>
<feature type="domain" description="Calcineurin-like phosphoesterase" evidence="1">
    <location>
        <begin position="3"/>
        <end position="159"/>
    </location>
</feature>
<dbReference type="OrthoDB" id="19076at10239"/>
<dbReference type="InterPro" id="IPR029052">
    <property type="entry name" value="Metallo-depent_PP-like"/>
</dbReference>
<dbReference type="KEGG" id="vg:1261635"/>
<sequence>MSNVWFTSDLHIGHAKVAEDRDWAGPDHDLHLAELWDEQVGKEDVVWILGDISSGGTRAQLDALGWLLNRPGRKRLILGNHDRPHPMYRDAPRLSRLYWNVLDYMSTAARLRVPLDGGGHTNVLLSHFPYVGDHTAEQRFTQWRLRDEGLILLHGHTHSRIIRSTMTNPRQIHVGLDAWHDLVPMDEVREMVNDIEEGL</sequence>
<dbReference type="Proteomes" id="UP000250156">
    <property type="component" value="Segment"/>
</dbReference>
<dbReference type="SMR" id="A0A2Z5XD36"/>
<accession>A0A2Z5XD36</accession>
<evidence type="ECO:0000313" key="2">
    <source>
        <dbReference type="EMBL" id="BBC44195.1"/>
    </source>
</evidence>
<dbReference type="RefSeq" id="NP_046883.1">
    <property type="nucleotide sequence ID" value="NC_001900.1"/>
</dbReference>
<dbReference type="Gene3D" id="3.60.21.10">
    <property type="match status" value="1"/>
</dbReference>
<dbReference type="GeneID" id="1261635"/>
<reference evidence="2 3" key="1">
    <citation type="submission" date="2018-01" db="EMBL/GenBank/DDBJ databases">
        <title>Genome sequence of Mycobacterium phage D29.</title>
        <authorList>
            <person name="Uchiyama J."/>
            <person name="Matsuzaki S."/>
        </authorList>
    </citation>
    <scope>NUCLEOTIDE SEQUENCE [LARGE SCALE GENOMIC DNA]</scope>
</reference>
<dbReference type="GO" id="GO:0016787">
    <property type="term" value="F:hydrolase activity"/>
    <property type="evidence" value="ECO:0007669"/>
    <property type="project" value="InterPro"/>
</dbReference>
<dbReference type="EMBL" id="AP018480">
    <property type="protein sequence ID" value="BBC44195.1"/>
    <property type="molecule type" value="Genomic_DNA"/>
</dbReference>
<organism evidence="2 3">
    <name type="scientific">Mycobacterium phage D29</name>
    <name type="common">Mycobacteriophage D29</name>
    <dbReference type="NCBI Taxonomy" id="28369"/>
    <lineage>
        <taxon>Viruses</taxon>
        <taxon>Duplodnaviria</taxon>
        <taxon>Heunggongvirae</taxon>
        <taxon>Uroviricota</taxon>
        <taxon>Caudoviricetes</taxon>
        <taxon>Fromanvirus</taxon>
    </lineage>
</organism>
<proteinExistence type="predicted"/>
<dbReference type="SUPFAM" id="SSF56300">
    <property type="entry name" value="Metallo-dependent phosphatases"/>
    <property type="match status" value="1"/>
</dbReference>